<feature type="domain" description="Carboxymuconolactone decarboxylase-like" evidence="1">
    <location>
        <begin position="64"/>
        <end position="118"/>
    </location>
</feature>
<dbReference type="Pfam" id="PF02627">
    <property type="entry name" value="CMD"/>
    <property type="match status" value="1"/>
</dbReference>
<dbReference type="AlphaFoldDB" id="A0A5S9PAA2"/>
<protein>
    <recommendedName>
        <fullName evidence="1">Carboxymuconolactone decarboxylase-like domain-containing protein</fullName>
    </recommendedName>
</protein>
<organism evidence="2 3">
    <name type="scientific">Starkeya nomas</name>
    <dbReference type="NCBI Taxonomy" id="2666134"/>
    <lineage>
        <taxon>Bacteria</taxon>
        <taxon>Pseudomonadati</taxon>
        <taxon>Pseudomonadota</taxon>
        <taxon>Alphaproteobacteria</taxon>
        <taxon>Hyphomicrobiales</taxon>
        <taxon>Xanthobacteraceae</taxon>
        <taxon>Starkeya</taxon>
    </lineage>
</organism>
<evidence type="ECO:0000259" key="1">
    <source>
        <dbReference type="Pfam" id="PF02627"/>
    </source>
</evidence>
<dbReference type="SUPFAM" id="SSF69118">
    <property type="entry name" value="AhpD-like"/>
    <property type="match status" value="1"/>
</dbReference>
<dbReference type="InterPro" id="IPR010195">
    <property type="entry name" value="Uncharacterised_peroxidase-rel"/>
</dbReference>
<dbReference type="InterPro" id="IPR003779">
    <property type="entry name" value="CMD-like"/>
</dbReference>
<dbReference type="PANTHER" id="PTHR35446">
    <property type="entry name" value="SI:CH211-175M2.5"/>
    <property type="match status" value="1"/>
</dbReference>
<accession>A0A5S9PAA2</accession>
<dbReference type="PANTHER" id="PTHR35446:SF2">
    <property type="entry name" value="CARBOXYMUCONOLACTONE DECARBOXYLASE-LIKE DOMAIN-CONTAINING PROTEIN"/>
    <property type="match status" value="1"/>
</dbReference>
<dbReference type="GO" id="GO:0051920">
    <property type="term" value="F:peroxiredoxin activity"/>
    <property type="evidence" value="ECO:0007669"/>
    <property type="project" value="InterPro"/>
</dbReference>
<dbReference type="InterPro" id="IPR004675">
    <property type="entry name" value="AhpD_core"/>
</dbReference>
<gene>
    <name evidence="2" type="ORF">STARVERO_02623</name>
</gene>
<dbReference type="InterPro" id="IPR029032">
    <property type="entry name" value="AhpD-like"/>
</dbReference>
<dbReference type="RefSeq" id="WP_159599290.1">
    <property type="nucleotide sequence ID" value="NZ_CACSAS010000001.1"/>
</dbReference>
<dbReference type="NCBIfam" id="TIGR00778">
    <property type="entry name" value="ahpD_dom"/>
    <property type="match status" value="1"/>
</dbReference>
<dbReference type="Gene3D" id="1.20.1290.10">
    <property type="entry name" value="AhpD-like"/>
    <property type="match status" value="1"/>
</dbReference>
<reference evidence="2 3" key="1">
    <citation type="submission" date="2019-12" db="EMBL/GenBank/DDBJ databases">
        <authorList>
            <person name="Reyes-Prieto M."/>
        </authorList>
    </citation>
    <scope>NUCLEOTIDE SEQUENCE [LARGE SCALE GENOMIC DNA]</scope>
    <source>
        <strain evidence="2">HF14-78462</strain>
    </source>
</reference>
<sequence>MATASLAATRPESDAFSAETPEPISLLGIRDEASLPAHLKEIYDDFRRHYGFIPNWLRALSANPDTAYRLVTFYRHLFDPARSHLSAAERELIAVVTSAANHCSYCVFNHTQALAAATGDPIRARRIAQGYHHVRLSHRDQVLAETVELLTLDPVSLGEKGLARLGNFGFSAAAILEILEISAFFSYANRLTIALNVVPDERFFAN</sequence>
<keyword evidence="3" id="KW-1185">Reference proteome</keyword>
<dbReference type="Gene3D" id="1.20.5.810">
    <property type="entry name" value="AhpD-like"/>
    <property type="match status" value="1"/>
</dbReference>
<name>A0A5S9PAA2_9HYPH</name>
<dbReference type="NCBIfam" id="TIGR01926">
    <property type="entry name" value="peroxid_rel"/>
    <property type="match status" value="1"/>
</dbReference>
<evidence type="ECO:0000313" key="3">
    <source>
        <dbReference type="Proteomes" id="UP000433050"/>
    </source>
</evidence>
<evidence type="ECO:0000313" key="2">
    <source>
        <dbReference type="EMBL" id="CAA0100533.1"/>
    </source>
</evidence>
<dbReference type="EMBL" id="CACSAS010000001">
    <property type="protein sequence ID" value="CAA0100533.1"/>
    <property type="molecule type" value="Genomic_DNA"/>
</dbReference>
<proteinExistence type="predicted"/>
<dbReference type="Proteomes" id="UP000433050">
    <property type="component" value="Unassembled WGS sequence"/>
</dbReference>